<evidence type="ECO:0000256" key="2">
    <source>
        <dbReference type="ARBA" id="ARBA00004948"/>
    </source>
</evidence>
<protein>
    <recommendedName>
        <fullName evidence="6 9">Aminopyrimidine aminohydrolase</fullName>
        <ecNumber evidence="5 9">3.5.99.2</ecNumber>
    </recommendedName>
</protein>
<comment type="pathway">
    <text evidence="2 9">Cofactor biosynthesis; thiamine diphosphate biosynthesis.</text>
</comment>
<dbReference type="GO" id="GO:0009228">
    <property type="term" value="P:thiamine biosynthetic process"/>
    <property type="evidence" value="ECO:0007669"/>
    <property type="project" value="UniProtKB-KW"/>
</dbReference>
<evidence type="ECO:0000256" key="1">
    <source>
        <dbReference type="ARBA" id="ARBA00001881"/>
    </source>
</evidence>
<comment type="catalytic activity">
    <reaction evidence="8 9">
        <text>thiamine + H2O = 5-(2-hydroxyethyl)-4-methylthiazole + 4-amino-5-hydroxymethyl-2-methylpyrimidine + H(+)</text>
        <dbReference type="Rhea" id="RHEA:17509"/>
        <dbReference type="ChEBI" id="CHEBI:15377"/>
        <dbReference type="ChEBI" id="CHEBI:15378"/>
        <dbReference type="ChEBI" id="CHEBI:16892"/>
        <dbReference type="ChEBI" id="CHEBI:17957"/>
        <dbReference type="ChEBI" id="CHEBI:18385"/>
        <dbReference type="EC" id="3.5.99.2"/>
    </reaction>
</comment>
<dbReference type="Gene3D" id="1.20.910.10">
    <property type="entry name" value="Heme oxygenase-like"/>
    <property type="match status" value="1"/>
</dbReference>
<evidence type="ECO:0000256" key="3">
    <source>
        <dbReference type="ARBA" id="ARBA00010264"/>
    </source>
</evidence>
<evidence type="ECO:0000256" key="9">
    <source>
        <dbReference type="RuleBase" id="RU363093"/>
    </source>
</evidence>
<evidence type="ECO:0000313" key="11">
    <source>
        <dbReference type="EMBL" id="ASN61015.1"/>
    </source>
</evidence>
<evidence type="ECO:0000256" key="7">
    <source>
        <dbReference type="ARBA" id="ARBA00022977"/>
    </source>
</evidence>
<evidence type="ECO:0000256" key="8">
    <source>
        <dbReference type="ARBA" id="ARBA00048337"/>
    </source>
</evidence>
<feature type="domain" description="Thiaminase-2/PQQC" evidence="10">
    <location>
        <begin position="9"/>
        <end position="215"/>
    </location>
</feature>
<comment type="subunit">
    <text evidence="4">Homotetramer.</text>
</comment>
<gene>
    <name evidence="11" type="primary">tenA</name>
    <name evidence="11" type="ORF">CG419_04975</name>
</gene>
<dbReference type="RefSeq" id="WP_089557395.1">
    <property type="nucleotide sequence ID" value="NZ_CP022474.1"/>
</dbReference>
<dbReference type="PANTHER" id="PTHR43198">
    <property type="entry name" value="BIFUNCTIONAL TH2 PROTEIN"/>
    <property type="match status" value="1"/>
</dbReference>
<comment type="function">
    <text evidence="9">Catalyzes an amino-pyrimidine hydrolysis reaction at the C5' of the pyrimidine moiety of thiamine compounds, a reaction that is part of a thiamine salvage pathway.</text>
</comment>
<dbReference type="Proteomes" id="UP000199749">
    <property type="component" value="Chromosome"/>
</dbReference>
<comment type="catalytic activity">
    <reaction evidence="1 9">
        <text>4-amino-5-aminomethyl-2-methylpyrimidine + H2O = 4-amino-5-hydroxymethyl-2-methylpyrimidine + NH4(+)</text>
        <dbReference type="Rhea" id="RHEA:31799"/>
        <dbReference type="ChEBI" id="CHEBI:15377"/>
        <dbReference type="ChEBI" id="CHEBI:16892"/>
        <dbReference type="ChEBI" id="CHEBI:28938"/>
        <dbReference type="ChEBI" id="CHEBI:63416"/>
        <dbReference type="EC" id="3.5.99.2"/>
    </reaction>
</comment>
<evidence type="ECO:0000256" key="5">
    <source>
        <dbReference type="ARBA" id="ARBA00012684"/>
    </source>
</evidence>
<reference evidence="11 12" key="1">
    <citation type="submission" date="2017-07" db="EMBL/GenBank/DDBJ databases">
        <title>Lactobacillus curvatus MRS6 whole genome.</title>
        <authorList>
            <person name="Jans C."/>
            <person name="Lagler S."/>
            <person name="Lacroix C."/>
            <person name="Meile L."/>
            <person name="Stevens M.J.A."/>
        </authorList>
    </citation>
    <scope>NUCLEOTIDE SEQUENCE [LARGE SCALE GENOMIC DNA]</scope>
    <source>
        <strain evidence="11 12">MRS6</strain>
    </source>
</reference>
<evidence type="ECO:0000256" key="4">
    <source>
        <dbReference type="ARBA" id="ARBA00011881"/>
    </source>
</evidence>
<evidence type="ECO:0000313" key="12">
    <source>
        <dbReference type="Proteomes" id="UP000199749"/>
    </source>
</evidence>
<dbReference type="InterPro" id="IPR004305">
    <property type="entry name" value="Thiaminase-2/PQQC"/>
</dbReference>
<comment type="similarity">
    <text evidence="3 9">Belongs to the TenA family.</text>
</comment>
<dbReference type="SUPFAM" id="SSF48613">
    <property type="entry name" value="Heme oxygenase-like"/>
    <property type="match status" value="1"/>
</dbReference>
<dbReference type="NCBIfam" id="TIGR04306">
    <property type="entry name" value="salvage_TenA"/>
    <property type="match status" value="1"/>
</dbReference>
<keyword evidence="7 9" id="KW-0784">Thiamine biosynthesis</keyword>
<dbReference type="InterPro" id="IPR050967">
    <property type="entry name" value="Thiamine_Salvage_TenA"/>
</dbReference>
<proteinExistence type="inferred from homology"/>
<dbReference type="InterPro" id="IPR027574">
    <property type="entry name" value="Thiaminase_II"/>
</dbReference>
<dbReference type="GO" id="GO:0050334">
    <property type="term" value="F:thiaminase activity"/>
    <property type="evidence" value="ECO:0007669"/>
    <property type="project" value="UniProtKB-EC"/>
</dbReference>
<evidence type="ECO:0000259" key="10">
    <source>
        <dbReference type="Pfam" id="PF03070"/>
    </source>
</evidence>
<dbReference type="EMBL" id="CP022474">
    <property type="protein sequence ID" value="ASN61015.1"/>
    <property type="molecule type" value="Genomic_DNA"/>
</dbReference>
<sequence length="228" mass="26399">MTFTKIVAQKAAPYWQGSLRHPFIVQLQAGTLPLDRFRYYLIQDHYYLQHFSRLHQLVANRCQDAALRQIMRQGAIDLASGEQQLRQQQFQALNITEQEVKQTPIAPTTDHYIAHLYRQLHADNAAVAAAALYPCAWLYGDIGVALQQQAPSPNRYYQEWIDLYAGEALQDEIHATGEVLDRLYAVSCKADREQMVAAFVRSSQLEYHFWEMAYQKETWLKGNEYDAQ</sequence>
<dbReference type="GO" id="GO:0005829">
    <property type="term" value="C:cytosol"/>
    <property type="evidence" value="ECO:0007669"/>
    <property type="project" value="TreeGrafter"/>
</dbReference>
<dbReference type="Pfam" id="PF03070">
    <property type="entry name" value="TENA_THI-4"/>
    <property type="match status" value="1"/>
</dbReference>
<dbReference type="AlphaFoldDB" id="A0AAC9URR3"/>
<organism evidence="11 12">
    <name type="scientific">Latilactobacillus curvatus</name>
    <name type="common">Lactobacillus curvatus</name>
    <dbReference type="NCBI Taxonomy" id="28038"/>
    <lineage>
        <taxon>Bacteria</taxon>
        <taxon>Bacillati</taxon>
        <taxon>Bacillota</taxon>
        <taxon>Bacilli</taxon>
        <taxon>Lactobacillales</taxon>
        <taxon>Lactobacillaceae</taxon>
        <taxon>Latilactobacillus</taxon>
    </lineage>
</organism>
<dbReference type="CDD" id="cd19364">
    <property type="entry name" value="TenA_C_BsTenA-like"/>
    <property type="match status" value="1"/>
</dbReference>
<dbReference type="InterPro" id="IPR016084">
    <property type="entry name" value="Haem_Oase-like_multi-hlx"/>
</dbReference>
<evidence type="ECO:0000256" key="6">
    <source>
        <dbReference type="ARBA" id="ARBA00013647"/>
    </source>
</evidence>
<dbReference type="PANTHER" id="PTHR43198:SF2">
    <property type="entry name" value="SI:CH1073-67J19.1-RELATED"/>
    <property type="match status" value="1"/>
</dbReference>
<keyword evidence="9" id="KW-0378">Hydrolase</keyword>
<dbReference type="EC" id="3.5.99.2" evidence="5 9"/>
<name>A0AAC9URR3_LATCU</name>
<accession>A0AAC9URR3</accession>